<feature type="transmembrane region" description="Helical" evidence="1">
    <location>
        <begin position="12"/>
        <end position="37"/>
    </location>
</feature>
<dbReference type="EMBL" id="FNUT01000012">
    <property type="protein sequence ID" value="SEG66279.1"/>
    <property type="molecule type" value="Genomic_DNA"/>
</dbReference>
<evidence type="ECO:0000313" key="3">
    <source>
        <dbReference type="Proteomes" id="UP000236731"/>
    </source>
</evidence>
<keyword evidence="1" id="KW-0812">Transmembrane</keyword>
<dbReference type="Proteomes" id="UP000236731">
    <property type="component" value="Unassembled WGS sequence"/>
</dbReference>
<reference evidence="3" key="1">
    <citation type="submission" date="2016-10" db="EMBL/GenBank/DDBJ databases">
        <authorList>
            <person name="Varghese N."/>
            <person name="Submissions S."/>
        </authorList>
    </citation>
    <scope>NUCLEOTIDE SEQUENCE [LARGE SCALE GENOMIC DNA]</scope>
    <source>
        <strain evidence="3">DSM 22361</strain>
    </source>
</reference>
<sequence length="146" mass="16119">MFSREKLPFGKHFIYFWGIHTMAKWIGILSIFLLAYLSPAKSMACTDHSPAPIADQSCTHVDHDQHTAHSCCEGSEASDADPEHSACSGKNGCCCVAFMNHSCCMVQATSLNFNFQILLPKQEYMALNRNLVISGFSSIFIPPKIA</sequence>
<keyword evidence="1" id="KW-1133">Transmembrane helix</keyword>
<keyword evidence="1" id="KW-0472">Membrane</keyword>
<evidence type="ECO:0000256" key="1">
    <source>
        <dbReference type="SAM" id="Phobius"/>
    </source>
</evidence>
<dbReference type="AlphaFoldDB" id="A0A1H6BZY8"/>
<keyword evidence="3" id="KW-1185">Reference proteome</keyword>
<organism evidence="2 3">
    <name type="scientific">Sphingobacterium lactis</name>
    <dbReference type="NCBI Taxonomy" id="797291"/>
    <lineage>
        <taxon>Bacteria</taxon>
        <taxon>Pseudomonadati</taxon>
        <taxon>Bacteroidota</taxon>
        <taxon>Sphingobacteriia</taxon>
        <taxon>Sphingobacteriales</taxon>
        <taxon>Sphingobacteriaceae</taxon>
        <taxon>Sphingobacterium</taxon>
    </lineage>
</organism>
<gene>
    <name evidence="2" type="ORF">SAMN05421877_112101</name>
</gene>
<name>A0A1H6BZY8_9SPHI</name>
<evidence type="ECO:0000313" key="2">
    <source>
        <dbReference type="EMBL" id="SEG66279.1"/>
    </source>
</evidence>
<accession>A0A1H6BZY8</accession>
<proteinExistence type="predicted"/>
<protein>
    <submittedName>
        <fullName evidence="2">Uncharacterized protein</fullName>
    </submittedName>
</protein>